<evidence type="ECO:0000256" key="2">
    <source>
        <dbReference type="ARBA" id="ARBA00022475"/>
    </source>
</evidence>
<dbReference type="InterPro" id="IPR002797">
    <property type="entry name" value="Polysacc_synth"/>
</dbReference>
<dbReference type="PANTHER" id="PTHR30250">
    <property type="entry name" value="PST FAMILY PREDICTED COLANIC ACID TRANSPORTER"/>
    <property type="match status" value="1"/>
</dbReference>
<sequence>MNLLKTSVLNGVAVLIKTATMFLLNKILAVYVGPSGYAVIGQFQNFIQMITTFAGSAVNTAVVKYTAEYYDDETKQKTVWKTAGSIVLLFSFIFTFLVLIFHQTLSLWIFKTEAYGSILIWFAIFLIFFNLNALLLAILNGKKEIVKLITANIAGSLFSLTITGLLAVRFGVYGALVALSIYQSLNFIVTLYLSYKSEWFEFSYIWGRIDPEILKKIMAFALMALVSAVCVPLSQMVIRSYLVHEYSATYAGYWEAMIRLSAAYLMLVTTTLSVYYLPRLSELTNIKEIRKEVYLGYKFIFPLAVIGGSIVYLLKDWIIPLLFSTDFLPMRELFLWQMIGDTLKIGGWILAYLMLGKAMTKLFISTEIIFACSSIVLTYFCTQFFGFEGVSIAHLVNYALYWMAMSYFVFAVLNDRENSFGKE</sequence>
<evidence type="ECO:0000256" key="5">
    <source>
        <dbReference type="ARBA" id="ARBA00023136"/>
    </source>
</evidence>
<keyword evidence="2" id="KW-1003">Cell membrane</keyword>
<feature type="transmembrane region" description="Helical" evidence="6">
    <location>
        <begin position="362"/>
        <end position="386"/>
    </location>
</feature>
<feature type="transmembrane region" description="Helical" evidence="6">
    <location>
        <begin position="12"/>
        <end position="34"/>
    </location>
</feature>
<feature type="transmembrane region" description="Helical" evidence="6">
    <location>
        <begin position="216"/>
        <end position="238"/>
    </location>
</feature>
<dbReference type="Proteomes" id="UP000196240">
    <property type="component" value="Unassembled WGS sequence"/>
</dbReference>
<protein>
    <submittedName>
        <fullName evidence="7">Polysaccharide biosynthesis protein</fullName>
    </submittedName>
</protein>
<comment type="subcellular location">
    <subcellularLocation>
        <location evidence="1">Cell membrane</location>
        <topology evidence="1">Multi-pass membrane protein</topology>
    </subcellularLocation>
</comment>
<dbReference type="CDD" id="cd13125">
    <property type="entry name" value="MATE_like_10"/>
    <property type="match status" value="1"/>
</dbReference>
<feature type="transmembrane region" description="Helical" evidence="6">
    <location>
        <begin position="392"/>
        <end position="413"/>
    </location>
</feature>
<evidence type="ECO:0000256" key="1">
    <source>
        <dbReference type="ARBA" id="ARBA00004651"/>
    </source>
</evidence>
<feature type="transmembrane region" description="Helical" evidence="6">
    <location>
        <begin position="297"/>
        <end position="314"/>
    </location>
</feature>
<dbReference type="GO" id="GO:0005886">
    <property type="term" value="C:plasma membrane"/>
    <property type="evidence" value="ECO:0007669"/>
    <property type="project" value="UniProtKB-SubCell"/>
</dbReference>
<feature type="transmembrane region" description="Helical" evidence="6">
    <location>
        <begin position="258"/>
        <end position="277"/>
    </location>
</feature>
<organism evidence="7 8">
    <name type="scientific">Acinetobacter johnsonii</name>
    <dbReference type="NCBI Taxonomy" id="40214"/>
    <lineage>
        <taxon>Bacteria</taxon>
        <taxon>Pseudomonadati</taxon>
        <taxon>Pseudomonadota</taxon>
        <taxon>Gammaproteobacteria</taxon>
        <taxon>Moraxellales</taxon>
        <taxon>Moraxellaceae</taxon>
        <taxon>Acinetobacter</taxon>
    </lineage>
</organism>
<feature type="transmembrane region" description="Helical" evidence="6">
    <location>
        <begin position="46"/>
        <end position="67"/>
    </location>
</feature>
<dbReference type="EMBL" id="FUUY01000009">
    <property type="protein sequence ID" value="SJX22927.1"/>
    <property type="molecule type" value="Genomic_DNA"/>
</dbReference>
<feature type="transmembrane region" description="Helical" evidence="6">
    <location>
        <begin position="79"/>
        <end position="102"/>
    </location>
</feature>
<keyword evidence="4 6" id="KW-1133">Transmembrane helix</keyword>
<dbReference type="Pfam" id="PF01943">
    <property type="entry name" value="Polysacc_synt"/>
    <property type="match status" value="1"/>
</dbReference>
<dbReference type="GO" id="GO:0009246">
    <property type="term" value="P:enterobacterial common antigen biosynthetic process"/>
    <property type="evidence" value="ECO:0007669"/>
    <property type="project" value="InterPro"/>
</dbReference>
<name>A0A1R7QFF4_ACIJO</name>
<dbReference type="RefSeq" id="WP_087013692.1">
    <property type="nucleotide sequence ID" value="NZ_FUUY01000009.1"/>
</dbReference>
<keyword evidence="3 6" id="KW-0812">Transmembrane</keyword>
<feature type="transmembrane region" description="Helical" evidence="6">
    <location>
        <begin position="334"/>
        <end position="355"/>
    </location>
</feature>
<evidence type="ECO:0000256" key="6">
    <source>
        <dbReference type="SAM" id="Phobius"/>
    </source>
</evidence>
<reference evidence="7 8" key="1">
    <citation type="submission" date="2017-02" db="EMBL/GenBank/DDBJ databases">
        <authorList>
            <person name="Peterson S.W."/>
        </authorList>
    </citation>
    <scope>NUCLEOTIDE SEQUENCE [LARGE SCALE GENOMIC DNA]</scope>
    <source>
        <strain evidence="7">C6</strain>
    </source>
</reference>
<keyword evidence="5 6" id="KW-0472">Membrane</keyword>
<dbReference type="AlphaFoldDB" id="A0A1R7QFF4"/>
<evidence type="ECO:0000256" key="3">
    <source>
        <dbReference type="ARBA" id="ARBA00022692"/>
    </source>
</evidence>
<evidence type="ECO:0000313" key="7">
    <source>
        <dbReference type="EMBL" id="SJX22927.1"/>
    </source>
</evidence>
<feature type="transmembrane region" description="Helical" evidence="6">
    <location>
        <begin position="173"/>
        <end position="195"/>
    </location>
</feature>
<accession>A0A1R7QFF4</accession>
<evidence type="ECO:0000256" key="4">
    <source>
        <dbReference type="ARBA" id="ARBA00022989"/>
    </source>
</evidence>
<dbReference type="PANTHER" id="PTHR30250:SF30">
    <property type="entry name" value="LIPID III FLIPPASE"/>
    <property type="match status" value="1"/>
</dbReference>
<feature type="transmembrane region" description="Helical" evidence="6">
    <location>
        <begin position="145"/>
        <end position="167"/>
    </location>
</feature>
<dbReference type="InterPro" id="IPR044550">
    <property type="entry name" value="WzxE"/>
</dbReference>
<feature type="transmembrane region" description="Helical" evidence="6">
    <location>
        <begin position="114"/>
        <end position="138"/>
    </location>
</feature>
<dbReference type="InterPro" id="IPR050833">
    <property type="entry name" value="Poly_Biosynth_Transport"/>
</dbReference>
<evidence type="ECO:0000313" key="8">
    <source>
        <dbReference type="Proteomes" id="UP000196240"/>
    </source>
</evidence>
<proteinExistence type="predicted"/>
<gene>
    <name evidence="7" type="ORF">ACNJC6_02580</name>
</gene>